<proteinExistence type="predicted"/>
<name>A0ABU7EVN8_9TELE</name>
<dbReference type="Proteomes" id="UP001352852">
    <property type="component" value="Unassembled WGS sequence"/>
</dbReference>
<evidence type="ECO:0000313" key="3">
    <source>
        <dbReference type="Proteomes" id="UP001352852"/>
    </source>
</evidence>
<feature type="region of interest" description="Disordered" evidence="1">
    <location>
        <begin position="235"/>
        <end position="257"/>
    </location>
</feature>
<keyword evidence="3" id="KW-1185">Reference proteome</keyword>
<comment type="caution">
    <text evidence="2">The sequence shown here is derived from an EMBL/GenBank/DDBJ whole genome shotgun (WGS) entry which is preliminary data.</text>
</comment>
<gene>
    <name evidence="2" type="ORF">CHARACLAT_021841</name>
</gene>
<dbReference type="EMBL" id="JAHUTJ010067744">
    <property type="protein sequence ID" value="MED6291273.1"/>
    <property type="molecule type" value="Genomic_DNA"/>
</dbReference>
<organism evidence="2 3">
    <name type="scientific">Characodon lateralis</name>
    <dbReference type="NCBI Taxonomy" id="208331"/>
    <lineage>
        <taxon>Eukaryota</taxon>
        <taxon>Metazoa</taxon>
        <taxon>Chordata</taxon>
        <taxon>Craniata</taxon>
        <taxon>Vertebrata</taxon>
        <taxon>Euteleostomi</taxon>
        <taxon>Actinopterygii</taxon>
        <taxon>Neopterygii</taxon>
        <taxon>Teleostei</taxon>
        <taxon>Neoteleostei</taxon>
        <taxon>Acanthomorphata</taxon>
        <taxon>Ovalentaria</taxon>
        <taxon>Atherinomorphae</taxon>
        <taxon>Cyprinodontiformes</taxon>
        <taxon>Goodeidae</taxon>
        <taxon>Characodon</taxon>
    </lineage>
</organism>
<sequence>MLLYAFPPVPLIPRVLDQVREEQLSVILVAPERKSAPWFPSLQQLPWREDALLQAGGAIRSVPELGQRLWVWSLNGSAYGAFTPNADSANISHPLCAFACLTFRVMSALPFGNKQQRFATSSNRRSFYPLYHHLLQELRLDDGRFQRYFRLSRTQVEDLLPHVGRRIGLRDTIYRRCIPAAEHLSICLRFRCRYPLGATSPRIHQVVPFPPRAETGRPPQHLNLGQASLGWCLNLSDRGPDPDPSPQRPPSSFGEGTMYKRVVYMVPTGPPSRAATG</sequence>
<protein>
    <submittedName>
        <fullName evidence="2">Uncharacterized protein</fullName>
    </submittedName>
</protein>
<evidence type="ECO:0000256" key="1">
    <source>
        <dbReference type="SAM" id="MobiDB-lite"/>
    </source>
</evidence>
<reference evidence="2 3" key="1">
    <citation type="submission" date="2021-06" db="EMBL/GenBank/DDBJ databases">
        <authorList>
            <person name="Palmer J.M."/>
        </authorList>
    </citation>
    <scope>NUCLEOTIDE SEQUENCE [LARGE SCALE GENOMIC DNA]</scope>
    <source>
        <strain evidence="2 3">CL_MEX2019</strain>
        <tissue evidence="2">Muscle</tissue>
    </source>
</reference>
<accession>A0ABU7EVN8</accession>
<evidence type="ECO:0000313" key="2">
    <source>
        <dbReference type="EMBL" id="MED6291273.1"/>
    </source>
</evidence>